<dbReference type="GO" id="GO:0006637">
    <property type="term" value="P:acyl-CoA metabolic process"/>
    <property type="evidence" value="ECO:0007669"/>
    <property type="project" value="TreeGrafter"/>
</dbReference>
<evidence type="ECO:0000256" key="1">
    <source>
        <dbReference type="ARBA" id="ARBA00022801"/>
    </source>
</evidence>
<proteinExistence type="predicted"/>
<keyword evidence="1" id="KW-0378">Hydrolase</keyword>
<dbReference type="InterPro" id="IPR033120">
    <property type="entry name" value="HOTDOG_ACOT"/>
</dbReference>
<evidence type="ECO:0000256" key="2">
    <source>
        <dbReference type="SAM" id="Coils"/>
    </source>
</evidence>
<dbReference type="GO" id="GO:0052816">
    <property type="term" value="F:long-chain fatty acyl-CoA hydrolase activity"/>
    <property type="evidence" value="ECO:0007669"/>
    <property type="project" value="TreeGrafter"/>
</dbReference>
<dbReference type="PANTHER" id="PTHR11049:SF16">
    <property type="entry name" value="PROTEIN VDLD"/>
    <property type="match status" value="1"/>
</dbReference>
<evidence type="ECO:0000313" key="4">
    <source>
        <dbReference type="EMBL" id="GAH36269.1"/>
    </source>
</evidence>
<feature type="domain" description="HotDog ACOT-type" evidence="3">
    <location>
        <begin position="1"/>
        <end position="86"/>
    </location>
</feature>
<sequence>MRLVDEVAYVAASRHARSNVVTASIGSLDFQNPVRIGDVVSLRAELTFVGKTSMEIEVHVDTEKIKTGQVLPVATAFLTMVALDEKGRSTPVPQLILQTQEERKKCEEAKVRREQRLKRLKEEEEKR</sequence>
<dbReference type="CDD" id="cd03442">
    <property type="entry name" value="BFIT_BACH"/>
    <property type="match status" value="1"/>
</dbReference>
<dbReference type="InterPro" id="IPR029069">
    <property type="entry name" value="HotDog_dom_sf"/>
</dbReference>
<accession>X1G3W8</accession>
<dbReference type="PROSITE" id="PS51770">
    <property type="entry name" value="HOTDOG_ACOT"/>
    <property type="match status" value="1"/>
</dbReference>
<dbReference type="PANTHER" id="PTHR11049">
    <property type="entry name" value="ACYL COENZYME A THIOESTER HYDROLASE"/>
    <property type="match status" value="1"/>
</dbReference>
<comment type="caution">
    <text evidence="4">The sequence shown here is derived from an EMBL/GenBank/DDBJ whole genome shotgun (WGS) entry which is preliminary data.</text>
</comment>
<dbReference type="Gene3D" id="3.10.129.10">
    <property type="entry name" value="Hotdog Thioesterase"/>
    <property type="match status" value="1"/>
</dbReference>
<name>X1G3W8_9ZZZZ</name>
<feature type="coiled-coil region" evidence="2">
    <location>
        <begin position="97"/>
        <end position="126"/>
    </location>
</feature>
<dbReference type="Pfam" id="PF03061">
    <property type="entry name" value="4HBT"/>
    <property type="match status" value="1"/>
</dbReference>
<organism evidence="4">
    <name type="scientific">marine sediment metagenome</name>
    <dbReference type="NCBI Taxonomy" id="412755"/>
    <lineage>
        <taxon>unclassified sequences</taxon>
        <taxon>metagenomes</taxon>
        <taxon>ecological metagenomes</taxon>
    </lineage>
</organism>
<dbReference type="InterPro" id="IPR006683">
    <property type="entry name" value="Thioestr_dom"/>
</dbReference>
<gene>
    <name evidence="4" type="ORF">S03H2_15841</name>
</gene>
<dbReference type="InterPro" id="IPR040170">
    <property type="entry name" value="Cytosol_ACT"/>
</dbReference>
<keyword evidence="2" id="KW-0175">Coiled coil</keyword>
<reference evidence="4" key="1">
    <citation type="journal article" date="2014" name="Front. Microbiol.">
        <title>High frequency of phylogenetically diverse reductive dehalogenase-homologous genes in deep subseafloor sedimentary metagenomes.</title>
        <authorList>
            <person name="Kawai M."/>
            <person name="Futagami T."/>
            <person name="Toyoda A."/>
            <person name="Takaki Y."/>
            <person name="Nishi S."/>
            <person name="Hori S."/>
            <person name="Arai W."/>
            <person name="Tsubouchi T."/>
            <person name="Morono Y."/>
            <person name="Uchiyama I."/>
            <person name="Ito T."/>
            <person name="Fujiyama A."/>
            <person name="Inagaki F."/>
            <person name="Takami H."/>
        </authorList>
    </citation>
    <scope>NUCLEOTIDE SEQUENCE</scope>
    <source>
        <strain evidence="4">Expedition CK06-06</strain>
    </source>
</reference>
<dbReference type="EMBL" id="BARU01008062">
    <property type="protein sequence ID" value="GAH36269.1"/>
    <property type="molecule type" value="Genomic_DNA"/>
</dbReference>
<feature type="non-terminal residue" evidence="4">
    <location>
        <position position="127"/>
    </location>
</feature>
<evidence type="ECO:0000259" key="3">
    <source>
        <dbReference type="PROSITE" id="PS51770"/>
    </source>
</evidence>
<dbReference type="SUPFAM" id="SSF54637">
    <property type="entry name" value="Thioesterase/thiol ester dehydrase-isomerase"/>
    <property type="match status" value="1"/>
</dbReference>
<protein>
    <recommendedName>
        <fullName evidence="3">HotDog ACOT-type domain-containing protein</fullName>
    </recommendedName>
</protein>
<dbReference type="AlphaFoldDB" id="X1G3W8"/>
<dbReference type="GO" id="GO:0005829">
    <property type="term" value="C:cytosol"/>
    <property type="evidence" value="ECO:0007669"/>
    <property type="project" value="TreeGrafter"/>
</dbReference>